<dbReference type="Pfam" id="PF00930">
    <property type="entry name" value="DPPIV_N"/>
    <property type="match status" value="1"/>
</dbReference>
<reference evidence="4 5" key="1">
    <citation type="submission" date="2016-07" db="EMBL/GenBank/DDBJ databases">
        <title>Genomic analysis of zinc-resistant bacterium Mucilaginibacter pedocola TBZ30.</title>
        <authorList>
            <person name="Huang J."/>
            <person name="Tang J."/>
        </authorList>
    </citation>
    <scope>NUCLEOTIDE SEQUENCE [LARGE SCALE GENOMIC DNA]</scope>
    <source>
        <strain evidence="4 5">TBZ30</strain>
    </source>
</reference>
<protein>
    <submittedName>
        <fullName evidence="4">Peptidase S9</fullName>
    </submittedName>
</protein>
<feature type="signal peptide" evidence="1">
    <location>
        <begin position="1"/>
        <end position="25"/>
    </location>
</feature>
<name>A0A1S9PIQ6_9SPHI</name>
<keyword evidence="1" id="KW-0732">Signal</keyword>
<proteinExistence type="predicted"/>
<dbReference type="RefSeq" id="WP_078347460.1">
    <property type="nucleotide sequence ID" value="NZ_MBTF01000006.1"/>
</dbReference>
<accession>A0A1S9PIQ6</accession>
<evidence type="ECO:0000259" key="3">
    <source>
        <dbReference type="Pfam" id="PF00930"/>
    </source>
</evidence>
<dbReference type="InterPro" id="IPR029058">
    <property type="entry name" value="AB_hydrolase_fold"/>
</dbReference>
<dbReference type="Proteomes" id="UP000189739">
    <property type="component" value="Unassembled WGS sequence"/>
</dbReference>
<dbReference type="STRING" id="1792845.BC343_24485"/>
<evidence type="ECO:0000313" key="5">
    <source>
        <dbReference type="Proteomes" id="UP000189739"/>
    </source>
</evidence>
<evidence type="ECO:0000256" key="1">
    <source>
        <dbReference type="SAM" id="SignalP"/>
    </source>
</evidence>
<evidence type="ECO:0000313" key="4">
    <source>
        <dbReference type="EMBL" id="OOQ60458.1"/>
    </source>
</evidence>
<dbReference type="GO" id="GO:0008239">
    <property type="term" value="F:dipeptidyl-peptidase activity"/>
    <property type="evidence" value="ECO:0007669"/>
    <property type="project" value="TreeGrafter"/>
</dbReference>
<dbReference type="Gene3D" id="3.40.50.1820">
    <property type="entry name" value="alpha/beta hydrolase"/>
    <property type="match status" value="1"/>
</dbReference>
<dbReference type="GO" id="GO:0008236">
    <property type="term" value="F:serine-type peptidase activity"/>
    <property type="evidence" value="ECO:0007669"/>
    <property type="project" value="InterPro"/>
</dbReference>
<feature type="domain" description="Peptidase S9 prolyl oligopeptidase catalytic" evidence="2">
    <location>
        <begin position="537"/>
        <end position="726"/>
    </location>
</feature>
<organism evidence="4 5">
    <name type="scientific">Mucilaginibacter pedocola</name>
    <dbReference type="NCBI Taxonomy" id="1792845"/>
    <lineage>
        <taxon>Bacteria</taxon>
        <taxon>Pseudomonadati</taxon>
        <taxon>Bacteroidota</taxon>
        <taxon>Sphingobacteriia</taxon>
        <taxon>Sphingobacteriales</taxon>
        <taxon>Sphingobacteriaceae</taxon>
        <taxon>Mucilaginibacter</taxon>
    </lineage>
</organism>
<comment type="caution">
    <text evidence="4">The sequence shown here is derived from an EMBL/GenBank/DDBJ whole genome shotgun (WGS) entry which is preliminary data.</text>
</comment>
<keyword evidence="5" id="KW-1185">Reference proteome</keyword>
<dbReference type="SUPFAM" id="SSF82171">
    <property type="entry name" value="DPP6 N-terminal domain-like"/>
    <property type="match status" value="1"/>
</dbReference>
<dbReference type="SUPFAM" id="SSF53474">
    <property type="entry name" value="alpha/beta-Hydrolases"/>
    <property type="match status" value="1"/>
</dbReference>
<feature type="domain" description="Dipeptidylpeptidase IV N-terminal" evidence="3">
    <location>
        <begin position="83"/>
        <end position="437"/>
    </location>
</feature>
<dbReference type="Pfam" id="PF00326">
    <property type="entry name" value="Peptidase_S9"/>
    <property type="match status" value="1"/>
</dbReference>
<dbReference type="PANTHER" id="PTHR11731:SF193">
    <property type="entry name" value="DIPEPTIDYL PEPTIDASE 9"/>
    <property type="match status" value="1"/>
</dbReference>
<dbReference type="InterPro" id="IPR002469">
    <property type="entry name" value="Peptidase_S9B_N"/>
</dbReference>
<dbReference type="EMBL" id="MBTF01000006">
    <property type="protein sequence ID" value="OOQ60458.1"/>
    <property type="molecule type" value="Genomic_DNA"/>
</dbReference>
<dbReference type="AlphaFoldDB" id="A0A1S9PIQ6"/>
<dbReference type="PANTHER" id="PTHR11731">
    <property type="entry name" value="PROTEASE FAMILY S9B,C DIPEPTIDYL-PEPTIDASE IV-RELATED"/>
    <property type="match status" value="1"/>
</dbReference>
<dbReference type="InterPro" id="IPR050278">
    <property type="entry name" value="Serine_Prot_S9B/DPPIV"/>
</dbReference>
<feature type="chain" id="PRO_5012843024" evidence="1">
    <location>
        <begin position="26"/>
        <end position="739"/>
    </location>
</feature>
<sequence length="739" mass="82635">MKKFSWRAPALALSLLLMAGQGALAQIPSSHWAADGYQYYKAQSGEVVMLDARDAAKKTVLLSKEMLTPQGGKAITPRNFYLSADGQKVLVYTNAKRVWRYPTRGDYWVYDLTAKKLTKIGAKFPASSLMFGKFSPDGTKVAYVSGHNIYVETLADGNIAQLTSNGTDKIINGTFDWVYEEEFFCRDGFRWSPDSKQIAYWQIDASNTKNYLMLNTTDSIYPYIIPVEYPVAGEAPSPFKIGVVSVAGGSTKWMDIPTDAVLQSYVPRMEWAANSTELIIEHMNRAQNHTEVMLINSASGKGKTIYQESDAAWIDILPEWEGTYYYGGWDWFKNGADFLWVSEKDGWRHLYRISRDGKKQTLITKGNYDVMQINAVDEKSGYVYFSASPDNATQKYLYRTKLDGSGKAERLTPMNQPGTHNYDVSPNGKAATHSFTNYYSQGASEVVSLPQHKTFSGEEQAAKAIAASADAKAKSNVEFFKVKTEEGVEMDGWMQKPNNFDPSKKYPVVLYVYGEPWGQNVRDVFGATYNSLYAGDMAADGYIYMSIDNRGTPVPKGREWRKSIYKGIGTLNIRDLALGTKQLLKERSYLDTSRVAVWGWSGGGSSTLNLMFQYGDIFKTGIAVAAVGNQFTYDNIYQERYAGVTVDDAGKAAYIKGSPITYAKNLKGNLLYIHGTGDDNVHYNNAEQLINELVKNNKQFQLMLYPNRTHGISEGPGTTQHLRTMYTNYLRANCPPGAR</sequence>
<dbReference type="Gene3D" id="2.140.10.30">
    <property type="entry name" value="Dipeptidylpeptidase IV, N-terminal domain"/>
    <property type="match status" value="1"/>
</dbReference>
<dbReference type="GO" id="GO:0006508">
    <property type="term" value="P:proteolysis"/>
    <property type="evidence" value="ECO:0007669"/>
    <property type="project" value="InterPro"/>
</dbReference>
<dbReference type="InterPro" id="IPR001375">
    <property type="entry name" value="Peptidase_S9_cat"/>
</dbReference>
<gene>
    <name evidence="4" type="ORF">BC343_24485</name>
</gene>
<evidence type="ECO:0000259" key="2">
    <source>
        <dbReference type="Pfam" id="PF00326"/>
    </source>
</evidence>